<reference evidence="2 3" key="1">
    <citation type="submission" date="2021-01" db="EMBL/GenBank/DDBJ databases">
        <title>Brevundimonas vitis sp. nov., an bacterium isolated from grape (Vitis vinifera).</title>
        <authorList>
            <person name="Jiang L."/>
            <person name="Lee J."/>
        </authorList>
    </citation>
    <scope>NUCLEOTIDE SEQUENCE [LARGE SCALE GENOMIC DNA]</scope>
    <source>
        <strain evidence="2 3">GRTSA-9</strain>
    </source>
</reference>
<evidence type="ECO:0000259" key="1">
    <source>
        <dbReference type="Pfam" id="PF04965"/>
    </source>
</evidence>
<proteinExistence type="predicted"/>
<sequence length="119" mass="12513">MVAPVRLLSDYVGASAADGSTLSGFDHLLASLRDILSTPIGTRVMRPTYGCRSAERLGAPLNAATTADLVADTAEAIYQWEPRVTLKRVIVTKAAADGSAGLDLICDINGRSVRLEGLI</sequence>
<keyword evidence="3" id="KW-1185">Reference proteome</keyword>
<dbReference type="SUPFAM" id="SSF160719">
    <property type="entry name" value="gpW/gp25-like"/>
    <property type="match status" value="1"/>
</dbReference>
<evidence type="ECO:0000313" key="2">
    <source>
        <dbReference type="EMBL" id="QQQ17747.1"/>
    </source>
</evidence>
<dbReference type="Proteomes" id="UP000595448">
    <property type="component" value="Chromosome"/>
</dbReference>
<dbReference type="RefSeq" id="WP_201102123.1">
    <property type="nucleotide sequence ID" value="NZ_CP067977.1"/>
</dbReference>
<gene>
    <name evidence="2" type="ORF">JIP62_10425</name>
</gene>
<feature type="domain" description="IraD/Gp25-like" evidence="1">
    <location>
        <begin position="26"/>
        <end position="108"/>
    </location>
</feature>
<organism evidence="2 3">
    <name type="scientific">Brevundimonas vitisensis</name>
    <dbReference type="NCBI Taxonomy" id="2800818"/>
    <lineage>
        <taxon>Bacteria</taxon>
        <taxon>Pseudomonadati</taxon>
        <taxon>Pseudomonadota</taxon>
        <taxon>Alphaproteobacteria</taxon>
        <taxon>Caulobacterales</taxon>
        <taxon>Caulobacteraceae</taxon>
        <taxon>Brevundimonas</taxon>
    </lineage>
</organism>
<evidence type="ECO:0000313" key="3">
    <source>
        <dbReference type="Proteomes" id="UP000595448"/>
    </source>
</evidence>
<name>A0ABX7BKF9_9CAUL</name>
<dbReference type="Gene3D" id="3.10.450.40">
    <property type="match status" value="1"/>
</dbReference>
<accession>A0ABX7BKF9</accession>
<dbReference type="Pfam" id="PF04965">
    <property type="entry name" value="GPW_gp25"/>
    <property type="match status" value="1"/>
</dbReference>
<dbReference type="EMBL" id="CP067977">
    <property type="protein sequence ID" value="QQQ17747.1"/>
    <property type="molecule type" value="Genomic_DNA"/>
</dbReference>
<dbReference type="InterPro" id="IPR007048">
    <property type="entry name" value="IraD/Gp25-like"/>
</dbReference>
<protein>
    <submittedName>
        <fullName evidence="2">GPW/gp25 family protein</fullName>
    </submittedName>
</protein>